<reference evidence="2 3" key="1">
    <citation type="submission" date="2016-11" db="EMBL/GenBank/DDBJ databases">
        <authorList>
            <person name="Jaros S."/>
            <person name="Januszkiewicz K."/>
            <person name="Wedrychowicz H."/>
        </authorList>
    </citation>
    <scope>NUCLEOTIDE SEQUENCE [LARGE SCALE GENOMIC DNA]</scope>
    <source>
        <strain evidence="2 3">LMG 20594</strain>
    </source>
</reference>
<sequence length="165" mass="19284">MLFDTKMSHPNTELIERFYTAFQRRDAETMVACYADDAVFSDPAFGELRGEEVRDMWRLLVARAQDFSLTFEGVDADDTNGRAHWTASYVFSQTGRPVVNRIDARFVFHDGRIVEHRDTFDLWSWMRQAMGVRGTLLGWSPLVQRAIRTQARRGLDLYRRRQRSA</sequence>
<dbReference type="SUPFAM" id="SSF54427">
    <property type="entry name" value="NTF2-like"/>
    <property type="match status" value="1"/>
</dbReference>
<dbReference type="STRING" id="169427.SAMN05192548_101841"/>
<dbReference type="InterPro" id="IPR032710">
    <property type="entry name" value="NTF2-like_dom_sf"/>
</dbReference>
<dbReference type="EMBL" id="FRAB01000018">
    <property type="protein sequence ID" value="SHK29987.1"/>
    <property type="molecule type" value="Genomic_DNA"/>
</dbReference>
<name>A0A1M6RCB9_9BURK</name>
<dbReference type="Proteomes" id="UP000184395">
    <property type="component" value="Unassembled WGS sequence"/>
</dbReference>
<dbReference type="Gene3D" id="3.10.450.50">
    <property type="match status" value="1"/>
</dbReference>
<proteinExistence type="predicted"/>
<dbReference type="InterPro" id="IPR037401">
    <property type="entry name" value="SnoaL-like"/>
</dbReference>
<gene>
    <name evidence="2" type="ORF">SAMN05192548_101841</name>
</gene>
<organism evidence="2 3">
    <name type="scientific">Paraburkholderia terricola</name>
    <dbReference type="NCBI Taxonomy" id="169427"/>
    <lineage>
        <taxon>Bacteria</taxon>
        <taxon>Pseudomonadati</taxon>
        <taxon>Pseudomonadota</taxon>
        <taxon>Betaproteobacteria</taxon>
        <taxon>Burkholderiales</taxon>
        <taxon>Burkholderiaceae</taxon>
        <taxon>Paraburkholderia</taxon>
    </lineage>
</organism>
<accession>A0A1M6RCB9</accession>
<dbReference type="GO" id="GO:0016853">
    <property type="term" value="F:isomerase activity"/>
    <property type="evidence" value="ECO:0007669"/>
    <property type="project" value="UniProtKB-KW"/>
</dbReference>
<feature type="domain" description="SnoaL-like" evidence="1">
    <location>
        <begin position="15"/>
        <end position="116"/>
    </location>
</feature>
<evidence type="ECO:0000259" key="1">
    <source>
        <dbReference type="Pfam" id="PF12680"/>
    </source>
</evidence>
<protein>
    <submittedName>
        <fullName evidence="2">Ketosteroid isomerase-related protein</fullName>
    </submittedName>
</protein>
<evidence type="ECO:0000313" key="2">
    <source>
        <dbReference type="EMBL" id="SHK29987.1"/>
    </source>
</evidence>
<keyword evidence="2" id="KW-0413">Isomerase</keyword>
<dbReference type="Pfam" id="PF12680">
    <property type="entry name" value="SnoaL_2"/>
    <property type="match status" value="1"/>
</dbReference>
<evidence type="ECO:0000313" key="3">
    <source>
        <dbReference type="Proteomes" id="UP000184395"/>
    </source>
</evidence>
<dbReference type="AlphaFoldDB" id="A0A1M6RCB9"/>